<protein>
    <submittedName>
        <fullName evidence="2">Uncharacterized protein</fullName>
    </submittedName>
</protein>
<feature type="transmembrane region" description="Helical" evidence="1">
    <location>
        <begin position="274"/>
        <end position="295"/>
    </location>
</feature>
<evidence type="ECO:0000313" key="2">
    <source>
        <dbReference type="EMBL" id="SEE99442.1"/>
    </source>
</evidence>
<feature type="transmembrane region" description="Helical" evidence="1">
    <location>
        <begin position="240"/>
        <end position="262"/>
    </location>
</feature>
<feature type="transmembrane region" description="Helical" evidence="1">
    <location>
        <begin position="324"/>
        <end position="348"/>
    </location>
</feature>
<evidence type="ECO:0000313" key="3">
    <source>
        <dbReference type="Proteomes" id="UP000182725"/>
    </source>
</evidence>
<proteinExistence type="predicted"/>
<sequence length="367" mass="38165">MPGNSSGTSASLFCGCPKSQDGWVLWEEYSVSDSALWGGMGNQGFDHRYPALFQPGGETWATSEPPSALPAPSAGLVTPAPVTNDSEDALGATPEVIPVTAADTQTPEPGWSARSWIIASIAVLVTFAGAAFCFLAVSFIPSSSTWATTNGPGVVASPWGYTILPGAPALATAALGMLAAAFVLGSRHYRSQWLRGAAALVGTVALVGGTIACFSTTLWPDLFYQPYQEQENVVPIQWSMMFQWATAPFLTVGLCILSVVAVTSPEGKPRGGVYSAKTAFVMGAVLVAAALWAWFATSLYPLQSHGEAITTGDYESWTNPWPNAVAQAGGPLVMVGAGVLLWGALILATSPPAAARREESSEAGEES</sequence>
<evidence type="ECO:0000256" key="1">
    <source>
        <dbReference type="SAM" id="Phobius"/>
    </source>
</evidence>
<dbReference type="Proteomes" id="UP000182725">
    <property type="component" value="Unassembled WGS sequence"/>
</dbReference>
<dbReference type="AlphaFoldDB" id="A0A1H5NCQ8"/>
<feature type="transmembrane region" description="Helical" evidence="1">
    <location>
        <begin position="197"/>
        <end position="220"/>
    </location>
</feature>
<keyword evidence="1" id="KW-0472">Membrane</keyword>
<name>A0A1H5NCQ8_9MICC</name>
<gene>
    <name evidence="2" type="ORF">SAMN04489740_3599</name>
</gene>
<keyword evidence="1" id="KW-1133">Transmembrane helix</keyword>
<keyword evidence="1" id="KW-0812">Transmembrane</keyword>
<reference evidence="2 3" key="1">
    <citation type="submission" date="2016-10" db="EMBL/GenBank/DDBJ databases">
        <authorList>
            <person name="de Groot N.N."/>
        </authorList>
    </citation>
    <scope>NUCLEOTIDE SEQUENCE [LARGE SCALE GENOMIC DNA]</scope>
    <source>
        <strain evidence="2 3">DSM 22274</strain>
    </source>
</reference>
<feature type="transmembrane region" description="Helical" evidence="1">
    <location>
        <begin position="160"/>
        <end position="185"/>
    </location>
</feature>
<accession>A0A1H5NCQ8</accession>
<feature type="transmembrane region" description="Helical" evidence="1">
    <location>
        <begin position="116"/>
        <end position="140"/>
    </location>
</feature>
<organism evidence="2 3">
    <name type="scientific">Arthrobacter alpinus</name>
    <dbReference type="NCBI Taxonomy" id="656366"/>
    <lineage>
        <taxon>Bacteria</taxon>
        <taxon>Bacillati</taxon>
        <taxon>Actinomycetota</taxon>
        <taxon>Actinomycetes</taxon>
        <taxon>Micrococcales</taxon>
        <taxon>Micrococcaceae</taxon>
        <taxon>Arthrobacter</taxon>
    </lineage>
</organism>
<dbReference type="EMBL" id="FNTV01000001">
    <property type="protein sequence ID" value="SEE99442.1"/>
    <property type="molecule type" value="Genomic_DNA"/>
</dbReference>